<evidence type="ECO:0008006" key="3">
    <source>
        <dbReference type="Google" id="ProtNLM"/>
    </source>
</evidence>
<evidence type="ECO:0000313" key="2">
    <source>
        <dbReference type="Proteomes" id="UP000309454"/>
    </source>
</evidence>
<sequence length="112" mass="12546">MGADDMHVVMYKVLAYLYDCMKRGEEPRKSRLAPGGDVAGPIPQSYWDEIMAQLADRGLVRGVSVIWADNSPTVVLARPTVTLEGVEFLQDNSMMRRALKFLRETKSALPFV</sequence>
<dbReference type="OrthoDB" id="1867478at2"/>
<name>A0A4V5KJP9_9ACTN</name>
<organism evidence="1 2">
    <name type="scientific">Parvibacter caecicola</name>
    <dbReference type="NCBI Taxonomy" id="747645"/>
    <lineage>
        <taxon>Bacteria</taxon>
        <taxon>Bacillati</taxon>
        <taxon>Actinomycetota</taxon>
        <taxon>Coriobacteriia</taxon>
        <taxon>Coriobacteriales</taxon>
        <taxon>Coriobacteriaceae</taxon>
        <taxon>Parvibacter</taxon>
    </lineage>
</organism>
<dbReference type="AlphaFoldDB" id="A0A4V5KJP9"/>
<protein>
    <recommendedName>
        <fullName evidence="3">YjcQ protein</fullName>
    </recommendedName>
</protein>
<dbReference type="InterPro" id="IPR036390">
    <property type="entry name" value="WH_DNA-bd_sf"/>
</dbReference>
<keyword evidence="2" id="KW-1185">Reference proteome</keyword>
<comment type="caution">
    <text evidence="1">The sequence shown here is derived from an EMBL/GenBank/DDBJ whole genome shotgun (WGS) entry which is preliminary data.</text>
</comment>
<accession>A0A4V5KJP9</accession>
<evidence type="ECO:0000313" key="1">
    <source>
        <dbReference type="EMBL" id="TJW09952.1"/>
    </source>
</evidence>
<dbReference type="Gene3D" id="1.10.10.10">
    <property type="entry name" value="Winged helix-like DNA-binding domain superfamily/Winged helix DNA-binding domain"/>
    <property type="match status" value="1"/>
</dbReference>
<dbReference type="EMBL" id="SSTM01000005">
    <property type="protein sequence ID" value="TJW09952.1"/>
    <property type="molecule type" value="Genomic_DNA"/>
</dbReference>
<dbReference type="Proteomes" id="UP000309454">
    <property type="component" value="Unassembled WGS sequence"/>
</dbReference>
<reference evidence="1 2" key="1">
    <citation type="submission" date="2019-04" db="EMBL/GenBank/DDBJ databases">
        <title>Microbes associate with the intestines of laboratory mice.</title>
        <authorList>
            <person name="Navarre W."/>
            <person name="Wong E."/>
            <person name="Huang K.C."/>
            <person name="Tropini C."/>
            <person name="Ng K."/>
            <person name="Yu B."/>
        </authorList>
    </citation>
    <scope>NUCLEOTIDE SEQUENCE [LARGE SCALE GENOMIC DNA]</scope>
    <source>
        <strain evidence="1 2">NM48_B13</strain>
    </source>
</reference>
<dbReference type="InterPro" id="IPR018597">
    <property type="entry name" value="Phage_Tuc2009_YjcQ"/>
</dbReference>
<dbReference type="SUPFAM" id="SSF46785">
    <property type="entry name" value="Winged helix' DNA-binding domain"/>
    <property type="match status" value="1"/>
</dbReference>
<dbReference type="Pfam" id="PF09639">
    <property type="entry name" value="YjcQ"/>
    <property type="match status" value="1"/>
</dbReference>
<proteinExistence type="predicted"/>
<gene>
    <name evidence="1" type="ORF">E5982_07695</name>
</gene>
<dbReference type="InterPro" id="IPR036388">
    <property type="entry name" value="WH-like_DNA-bd_sf"/>
</dbReference>
<dbReference type="RefSeq" id="WP_136846019.1">
    <property type="nucleotide sequence ID" value="NZ_CAOKAH010000012.1"/>
</dbReference>